<accession>H2NRS3</accession>
<dbReference type="Proteomes" id="UP000001595">
    <property type="component" value="Chromosome 16"/>
</dbReference>
<evidence type="ECO:0000256" key="1">
    <source>
        <dbReference type="SAM" id="MobiDB-lite"/>
    </source>
</evidence>
<dbReference type="AlphaFoldDB" id="H2NRS3"/>
<feature type="compositionally biased region" description="Pro residues" evidence="1">
    <location>
        <begin position="161"/>
        <end position="176"/>
    </location>
</feature>
<dbReference type="InParanoid" id="H2NRS3"/>
<protein>
    <submittedName>
        <fullName evidence="2">Uncharacterized protein</fullName>
    </submittedName>
</protein>
<dbReference type="HOGENOM" id="CLU_1551216_0_0_1"/>
<proteinExistence type="predicted"/>
<evidence type="ECO:0000313" key="3">
    <source>
        <dbReference type="Proteomes" id="UP000001595"/>
    </source>
</evidence>
<feature type="region of interest" description="Disordered" evidence="1">
    <location>
        <begin position="151"/>
        <end position="207"/>
    </location>
</feature>
<reference evidence="2" key="2">
    <citation type="submission" date="2025-08" db="UniProtKB">
        <authorList>
            <consortium name="Ensembl"/>
        </authorList>
    </citation>
    <scope>IDENTIFICATION</scope>
</reference>
<name>H2NRS3_PONAB</name>
<dbReference type="GeneTree" id="ENSGT00410000028565"/>
<sequence>MALEKSGAGSRLPGTEGLQGEVAPLCTVPSPHGHPGISGTCCVPGQAPDWHPLSLCVPAPGRKQQRHLVAQQPCPAPSCLWPHQTQPPSREAFGCRAGAGRTKPVAGGTQEPWLRLCSRHACGQLTLQQGSGPKSLAHQVLSPDRAVDSFPLHPGTFWQEPPGPHPGAATPAPPATPSHKKVQNSSGPSHNFLELRDRQRLGLGPRW</sequence>
<keyword evidence="3" id="KW-1185">Reference proteome</keyword>
<evidence type="ECO:0000313" key="2">
    <source>
        <dbReference type="Ensembl" id="ENSPPYP00000008625.2"/>
    </source>
</evidence>
<reference evidence="2" key="3">
    <citation type="submission" date="2025-09" db="UniProtKB">
        <authorList>
            <consortium name="Ensembl"/>
        </authorList>
    </citation>
    <scope>IDENTIFICATION</scope>
</reference>
<dbReference type="Ensembl" id="ENSPPYT00000008976.2">
    <property type="protein sequence ID" value="ENSPPYP00000008625.2"/>
    <property type="gene ID" value="ENSPPYG00000007650.2"/>
</dbReference>
<dbReference type="eggNOG" id="ENOG502TF5M">
    <property type="taxonomic scope" value="Eukaryota"/>
</dbReference>
<reference evidence="2 3" key="1">
    <citation type="submission" date="2008-02" db="EMBL/GenBank/DDBJ databases">
        <title>A 6x draft sequence assembly of the Pongo pygmaeus abelii genome.</title>
        <authorList>
            <person name="Wilson R.K."/>
            <person name="Mardis E."/>
        </authorList>
    </citation>
    <scope>NUCLEOTIDE SEQUENCE [LARGE SCALE GENOMIC DNA]</scope>
</reference>
<dbReference type="OMA" id="TQEPWLR"/>
<organism evidence="2 3">
    <name type="scientific">Pongo abelii</name>
    <name type="common">Sumatran orangutan</name>
    <name type="synonym">Pongo pygmaeus abelii</name>
    <dbReference type="NCBI Taxonomy" id="9601"/>
    <lineage>
        <taxon>Eukaryota</taxon>
        <taxon>Metazoa</taxon>
        <taxon>Chordata</taxon>
        <taxon>Craniata</taxon>
        <taxon>Vertebrata</taxon>
        <taxon>Euteleostomi</taxon>
        <taxon>Mammalia</taxon>
        <taxon>Eutheria</taxon>
        <taxon>Euarchontoglires</taxon>
        <taxon>Primates</taxon>
        <taxon>Haplorrhini</taxon>
        <taxon>Catarrhini</taxon>
        <taxon>Hominidae</taxon>
        <taxon>Pongo</taxon>
    </lineage>
</organism>